<evidence type="ECO:0000313" key="6">
    <source>
        <dbReference type="EMBL" id="KIH97626.1"/>
    </source>
</evidence>
<accession>A0A0C2J835</accession>
<evidence type="ECO:0000313" key="7">
    <source>
        <dbReference type="Proteomes" id="UP000031675"/>
    </source>
</evidence>
<dbReference type="Pfam" id="PF13535">
    <property type="entry name" value="ATP-grasp_4"/>
    <property type="match status" value="1"/>
</dbReference>
<dbReference type="Gene3D" id="3.30.470.20">
    <property type="entry name" value="ATP-grasp fold, B domain"/>
    <property type="match status" value="1"/>
</dbReference>
<evidence type="ECO:0000259" key="5">
    <source>
        <dbReference type="PROSITE" id="PS50975"/>
    </source>
</evidence>
<gene>
    <name evidence="6" type="ORF">LP52_18125</name>
</gene>
<proteinExistence type="predicted"/>
<evidence type="ECO:0000256" key="1">
    <source>
        <dbReference type="ARBA" id="ARBA00022598"/>
    </source>
</evidence>
<evidence type="ECO:0000256" key="3">
    <source>
        <dbReference type="ARBA" id="ARBA00022840"/>
    </source>
</evidence>
<dbReference type="InterPro" id="IPR041472">
    <property type="entry name" value="BL00235/CARNS1_N"/>
</dbReference>
<dbReference type="InterPro" id="IPR040570">
    <property type="entry name" value="LAL_C2"/>
</dbReference>
<keyword evidence="2 4" id="KW-0547">Nucleotide-binding</keyword>
<dbReference type="STRING" id="183763.LP52_18125"/>
<dbReference type="RefSeq" id="WP_040275227.1">
    <property type="nucleotide sequence ID" value="NZ_JROO01000034.1"/>
</dbReference>
<dbReference type="InterPro" id="IPR052032">
    <property type="entry name" value="ATP-dep_AA_Ligase"/>
</dbReference>
<dbReference type="Pfam" id="PF18130">
    <property type="entry name" value="ATPgrasp_N"/>
    <property type="match status" value="1"/>
</dbReference>
<dbReference type="PROSITE" id="PS50975">
    <property type="entry name" value="ATP_GRASP"/>
    <property type="match status" value="1"/>
</dbReference>
<dbReference type="EMBL" id="JROO01000034">
    <property type="protein sequence ID" value="KIH97626.1"/>
    <property type="molecule type" value="Genomic_DNA"/>
</dbReference>
<keyword evidence="1" id="KW-0436">Ligase</keyword>
<comment type="caution">
    <text evidence="6">The sequence shown here is derived from an EMBL/GenBank/DDBJ whole genome shotgun (WGS) entry which is preliminary data.</text>
</comment>
<keyword evidence="3 4" id="KW-0067">ATP-binding</keyword>
<keyword evidence="7" id="KW-1185">Reference proteome</keyword>
<dbReference type="Gene3D" id="3.40.50.20">
    <property type="match status" value="1"/>
</dbReference>
<dbReference type="GO" id="GO:0046872">
    <property type="term" value="F:metal ion binding"/>
    <property type="evidence" value="ECO:0007669"/>
    <property type="project" value="InterPro"/>
</dbReference>
<dbReference type="GO" id="GO:0016874">
    <property type="term" value="F:ligase activity"/>
    <property type="evidence" value="ECO:0007669"/>
    <property type="project" value="UniProtKB-KW"/>
</dbReference>
<dbReference type="OrthoDB" id="24041at2"/>
<name>A0A0C2J835_9ACTN</name>
<reference evidence="7" key="1">
    <citation type="journal article" date="2015" name="Chem. Biol.">
        <title>Structure, bioactivity, and resistance mechanism of streptomonomicin, an unusual lasso Peptide from an understudied halophilic actinomycete.</title>
        <authorList>
            <person name="Metelev M."/>
            <person name="Tietz J.I."/>
            <person name="Melby J.O."/>
            <person name="Blair P.M."/>
            <person name="Zhu L."/>
            <person name="Livnat I."/>
            <person name="Severinov K."/>
            <person name="Mitchell D.A."/>
        </authorList>
    </citation>
    <scope>NUCLEOTIDE SEQUENCE [LARGE SCALE GENOMIC DNA]</scope>
    <source>
        <strain evidence="7">YIM 90003</strain>
    </source>
</reference>
<dbReference type="Proteomes" id="UP000031675">
    <property type="component" value="Unassembled WGS sequence"/>
</dbReference>
<dbReference type="PANTHER" id="PTHR43585">
    <property type="entry name" value="FUMIPYRROLE BIOSYNTHESIS PROTEIN C"/>
    <property type="match status" value="1"/>
</dbReference>
<feature type="domain" description="ATP-grasp" evidence="5">
    <location>
        <begin position="116"/>
        <end position="315"/>
    </location>
</feature>
<dbReference type="AlphaFoldDB" id="A0A0C2J835"/>
<sequence length="422" mass="44983">MTRILLLEAAGPESGALARTAARQNFAVYAATHPARYSDYPPWLREILTDWLATDFTTPDRALAEITAFARSNRIDAVLTASEYLTPLAARACAALGLPGNDLGAAEAARNKVTMAARFDRCGVDAPPTSVPHSADAAAALTRRPGGLPCVVKPAEQAGSHGVTIAHDTDQAVEGYRRARRLAYESTYGLSLDTRALVQPLVAGTEYSVESITAQGRSHHVCITRKHTVAGIETGHDLPELLPPHTRRRILAETDKALAALGVCNSASHTEVIVEPSGRCRIIEVGARTGAGRIGFLIGYALGIDWWQACIDTSLACPVELSATRSRHAAIRFLTSSRHGTLQGLDHLPTTEPDVPEIHLRAAVGERMEPTSGNSTRLGSFITVGSTSEALSRRADELLGTIRVRLASNAATPPPETGVQYT</sequence>
<evidence type="ECO:0000256" key="2">
    <source>
        <dbReference type="ARBA" id="ARBA00022741"/>
    </source>
</evidence>
<protein>
    <recommendedName>
        <fullName evidence="5">ATP-grasp domain-containing protein</fullName>
    </recommendedName>
</protein>
<organism evidence="6 7">
    <name type="scientific">Streptomonospora alba</name>
    <dbReference type="NCBI Taxonomy" id="183763"/>
    <lineage>
        <taxon>Bacteria</taxon>
        <taxon>Bacillati</taxon>
        <taxon>Actinomycetota</taxon>
        <taxon>Actinomycetes</taxon>
        <taxon>Streptosporangiales</taxon>
        <taxon>Nocardiopsidaceae</taxon>
        <taxon>Streptomonospora</taxon>
    </lineage>
</organism>
<dbReference type="InterPro" id="IPR011761">
    <property type="entry name" value="ATP-grasp"/>
</dbReference>
<dbReference type="SUPFAM" id="SSF56059">
    <property type="entry name" value="Glutathione synthetase ATP-binding domain-like"/>
    <property type="match status" value="1"/>
</dbReference>
<dbReference type="PANTHER" id="PTHR43585:SF2">
    <property type="entry name" value="ATP-GRASP ENZYME FSQD"/>
    <property type="match status" value="1"/>
</dbReference>
<dbReference type="GO" id="GO:0005524">
    <property type="term" value="F:ATP binding"/>
    <property type="evidence" value="ECO:0007669"/>
    <property type="project" value="UniProtKB-UniRule"/>
</dbReference>
<dbReference type="Pfam" id="PF18603">
    <property type="entry name" value="LAL_C2"/>
    <property type="match status" value="1"/>
</dbReference>
<evidence type="ECO:0000256" key="4">
    <source>
        <dbReference type="PROSITE-ProRule" id="PRU00409"/>
    </source>
</evidence>